<proteinExistence type="predicted"/>
<dbReference type="Gene3D" id="1.20.120.550">
    <property type="entry name" value="Membrane associated eicosanoid/glutathione metabolism-like domain"/>
    <property type="match status" value="1"/>
</dbReference>
<dbReference type="Pfam" id="PF01124">
    <property type="entry name" value="MAPEG"/>
    <property type="match status" value="1"/>
</dbReference>
<organism evidence="6 7">
    <name type="scientific">Shinella zoogloeoides</name>
    <name type="common">Crabtreella saccharophila</name>
    <dbReference type="NCBI Taxonomy" id="352475"/>
    <lineage>
        <taxon>Bacteria</taxon>
        <taxon>Pseudomonadati</taxon>
        <taxon>Pseudomonadota</taxon>
        <taxon>Alphaproteobacteria</taxon>
        <taxon>Hyphomicrobiales</taxon>
        <taxon>Rhizobiaceae</taxon>
        <taxon>Shinella</taxon>
    </lineage>
</organism>
<protein>
    <submittedName>
        <fullName evidence="6">MAPEG family protein</fullName>
    </submittedName>
</protein>
<keyword evidence="4 5" id="KW-0472">Membrane</keyword>
<evidence type="ECO:0000256" key="1">
    <source>
        <dbReference type="ARBA" id="ARBA00004370"/>
    </source>
</evidence>
<evidence type="ECO:0000256" key="2">
    <source>
        <dbReference type="ARBA" id="ARBA00022692"/>
    </source>
</evidence>
<evidence type="ECO:0000256" key="3">
    <source>
        <dbReference type="ARBA" id="ARBA00022989"/>
    </source>
</evidence>
<dbReference type="PANTHER" id="PTHR31004">
    <property type="entry name" value="TRANSMEMBRANE PROTEIN 79"/>
    <property type="match status" value="1"/>
</dbReference>
<dbReference type="Proteomes" id="UP000440304">
    <property type="component" value="Unassembled WGS sequence"/>
</dbReference>
<feature type="transmembrane region" description="Helical" evidence="5">
    <location>
        <begin position="55"/>
        <end position="78"/>
    </location>
</feature>
<dbReference type="OrthoDB" id="582367at2"/>
<dbReference type="SUPFAM" id="SSF161084">
    <property type="entry name" value="MAPEG domain-like"/>
    <property type="match status" value="1"/>
</dbReference>
<keyword evidence="3 5" id="KW-1133">Transmembrane helix</keyword>
<dbReference type="InterPro" id="IPR023352">
    <property type="entry name" value="MAPEG-like_dom_sf"/>
</dbReference>
<feature type="transmembrane region" description="Helical" evidence="5">
    <location>
        <begin position="18"/>
        <end position="40"/>
    </location>
</feature>
<evidence type="ECO:0000256" key="5">
    <source>
        <dbReference type="SAM" id="Phobius"/>
    </source>
</evidence>
<feature type="transmembrane region" description="Helical" evidence="5">
    <location>
        <begin position="99"/>
        <end position="124"/>
    </location>
</feature>
<dbReference type="InterPro" id="IPR001129">
    <property type="entry name" value="Membr-assoc_MAPEG"/>
</dbReference>
<feature type="transmembrane region" description="Helical" evidence="5">
    <location>
        <begin position="161"/>
        <end position="183"/>
    </location>
</feature>
<gene>
    <name evidence="6" type="ORF">GR156_16545</name>
</gene>
<dbReference type="RefSeq" id="WP_160787246.1">
    <property type="nucleotide sequence ID" value="NZ_CP086613.1"/>
</dbReference>
<dbReference type="GO" id="GO:0045055">
    <property type="term" value="P:regulated exocytosis"/>
    <property type="evidence" value="ECO:0007669"/>
    <property type="project" value="TreeGrafter"/>
</dbReference>
<evidence type="ECO:0000256" key="4">
    <source>
        <dbReference type="ARBA" id="ARBA00023136"/>
    </source>
</evidence>
<keyword evidence="2 5" id="KW-0812">Transmembrane</keyword>
<dbReference type="AlphaFoldDB" id="A0A6N8TH27"/>
<dbReference type="GO" id="GO:0005765">
    <property type="term" value="C:lysosomal membrane"/>
    <property type="evidence" value="ECO:0007669"/>
    <property type="project" value="TreeGrafter"/>
</dbReference>
<reference evidence="6 7" key="1">
    <citation type="submission" date="2019-12" db="EMBL/GenBank/DDBJ databases">
        <title>Shinella granuli gen. nov., sp. nov., and proposal of the reclassification of Zoogloea ramigera ATCC 19623 as Shinella zoogloeoides sp. nov.</title>
        <authorList>
            <person name="Gao J."/>
        </authorList>
    </citation>
    <scope>NUCLEOTIDE SEQUENCE [LARGE SCALE GENOMIC DNA]</scope>
    <source>
        <strain evidence="6 7">DSM 287</strain>
    </source>
</reference>
<comment type="caution">
    <text evidence="6">The sequence shown here is derived from an EMBL/GenBank/DDBJ whole genome shotgun (WGS) entry which is preliminary data.</text>
</comment>
<dbReference type="PANTHER" id="PTHR31004:SF1">
    <property type="entry name" value="TRANSMEMBRANE PROTEIN 79"/>
    <property type="match status" value="1"/>
</dbReference>
<accession>A0A6N8TH27</accession>
<sequence length="189" mass="20021">MVIVPSSKAELRKEQRKILLRSGAAAMVCMLALGGAQYFLRGAKVFPDENLESRLLFIAAANLLLVVWVIIGVAMVARGRRHSAEDIGGSAYSRPSPRIAVAAAFLQNTLEQFVIASVTLSALVMLEGAAMMPFIAASVVLFGVGRVCFLVGYSKGAGGRAFGMALTALPSIAAFVIALAHLITRVWQT</sequence>
<evidence type="ECO:0000313" key="7">
    <source>
        <dbReference type="Proteomes" id="UP000440304"/>
    </source>
</evidence>
<comment type="subcellular location">
    <subcellularLocation>
        <location evidence="1">Membrane</location>
    </subcellularLocation>
</comment>
<evidence type="ECO:0000313" key="6">
    <source>
        <dbReference type="EMBL" id="MXO01931.1"/>
    </source>
</evidence>
<dbReference type="EMBL" id="WUML01000015">
    <property type="protein sequence ID" value="MXO01931.1"/>
    <property type="molecule type" value="Genomic_DNA"/>
</dbReference>
<name>A0A6N8TH27_SHIZO</name>